<evidence type="ECO:0000259" key="1">
    <source>
        <dbReference type="PROSITE" id="PS51819"/>
    </source>
</evidence>
<organism evidence="2 3">
    <name type="scientific">Enterococcus larvae</name>
    <dbReference type="NCBI Taxonomy" id="2794352"/>
    <lineage>
        <taxon>Bacteria</taxon>
        <taxon>Bacillati</taxon>
        <taxon>Bacillota</taxon>
        <taxon>Bacilli</taxon>
        <taxon>Lactobacillales</taxon>
        <taxon>Enterococcaceae</taxon>
        <taxon>Enterococcus</taxon>
    </lineage>
</organism>
<evidence type="ECO:0000313" key="3">
    <source>
        <dbReference type="Proteomes" id="UP000673375"/>
    </source>
</evidence>
<dbReference type="InterPro" id="IPR037523">
    <property type="entry name" value="VOC_core"/>
</dbReference>
<dbReference type="PROSITE" id="PS51819">
    <property type="entry name" value="VOC"/>
    <property type="match status" value="1"/>
</dbReference>
<dbReference type="InterPro" id="IPR025870">
    <property type="entry name" value="Glyoxalase-like_dom"/>
</dbReference>
<dbReference type="InterPro" id="IPR029068">
    <property type="entry name" value="Glyas_Bleomycin-R_OHBP_Dase"/>
</dbReference>
<proteinExistence type="predicted"/>
<dbReference type="Gene3D" id="3.10.180.10">
    <property type="entry name" value="2,3-Dihydroxybiphenyl 1,2-Dioxygenase, domain 1"/>
    <property type="match status" value="1"/>
</dbReference>
<gene>
    <name evidence="2" type="ORF">I6N96_15875</name>
</gene>
<dbReference type="EMBL" id="JAEDXU010000009">
    <property type="protein sequence ID" value="MBP1047768.1"/>
    <property type="molecule type" value="Genomic_DNA"/>
</dbReference>
<reference evidence="2 3" key="1">
    <citation type="submission" date="2020-12" db="EMBL/GenBank/DDBJ databases">
        <title>Vagococcus allomyrinae sp. nov. and Enterococcus lavae sp. nov., isolated from the larvae of Allomyrina dichotoma.</title>
        <authorList>
            <person name="Lee S.D."/>
        </authorList>
    </citation>
    <scope>NUCLEOTIDE SEQUENCE [LARGE SCALE GENOMIC DNA]</scope>
    <source>
        <strain evidence="2 3">BWM-S5</strain>
    </source>
</reference>
<dbReference type="SUPFAM" id="SSF54593">
    <property type="entry name" value="Glyoxalase/Bleomycin resistance protein/Dihydroxybiphenyl dioxygenase"/>
    <property type="match status" value="1"/>
</dbReference>
<dbReference type="Pfam" id="PF12681">
    <property type="entry name" value="Glyoxalase_2"/>
    <property type="match status" value="1"/>
</dbReference>
<feature type="domain" description="VOC" evidence="1">
    <location>
        <begin position="2"/>
        <end position="118"/>
    </location>
</feature>
<name>A0ABS4CNJ4_9ENTE</name>
<comment type="caution">
    <text evidence="2">The sequence shown here is derived from an EMBL/GenBank/DDBJ whole genome shotgun (WGS) entry which is preliminary data.</text>
</comment>
<evidence type="ECO:0000313" key="2">
    <source>
        <dbReference type="EMBL" id="MBP1047768.1"/>
    </source>
</evidence>
<keyword evidence="3" id="KW-1185">Reference proteome</keyword>
<dbReference type="RefSeq" id="WP_209558546.1">
    <property type="nucleotide sequence ID" value="NZ_JAEDXU010000009.1"/>
</dbReference>
<accession>A0ABS4CNJ4</accession>
<dbReference type="Proteomes" id="UP000673375">
    <property type="component" value="Unassembled WGS sequence"/>
</dbReference>
<protein>
    <submittedName>
        <fullName evidence="2">VOC family protein</fullName>
    </submittedName>
</protein>
<sequence length="151" mass="17537">MKFGGTLLIVEDIEKSKEFYQDQLGLKVTMDLGEHVSFENGLALQVGYEKIIGQHLKKIQGAHNFQIYFEVDNICEWEQRMNEAESVVFLHSIREYPWGQRSIRIYDVDKNILEIAESMDSVIKNCIAQGMIVEDIAKKTMYPIEYIETLL</sequence>